<evidence type="ECO:0008006" key="3">
    <source>
        <dbReference type="Google" id="ProtNLM"/>
    </source>
</evidence>
<sequence length="231" mass="26746">IKKGRSRHYSEEERSLIKKLIKEGKTYKEVQKIIGCSAKIISNALKWHPKPERRGRKRKTTIRMDLRITKMAKATPMISSRRLKEDLRLPVSTVTIRRPLCDAKLPARTPRKNNTLTGLKRNGVIVCGLMRVRLFFLGLRATDSFIRCPESTEFKPQHTVKTVKQGGAGIMIWECFSYYGVGPIYRIPGITDQFENIRILEEVMKLKLNLQVFFSWLKFLIFGNFSSIKCN</sequence>
<dbReference type="InterPro" id="IPR036397">
    <property type="entry name" value="RNaseH_sf"/>
</dbReference>
<dbReference type="InterPro" id="IPR009057">
    <property type="entry name" value="Homeodomain-like_sf"/>
</dbReference>
<dbReference type="GO" id="GO:0003676">
    <property type="term" value="F:nucleic acid binding"/>
    <property type="evidence" value="ECO:0007669"/>
    <property type="project" value="InterPro"/>
</dbReference>
<organism evidence="1 2">
    <name type="scientific">Echeneis naucrates</name>
    <name type="common">Live sharksucker</name>
    <dbReference type="NCBI Taxonomy" id="173247"/>
    <lineage>
        <taxon>Eukaryota</taxon>
        <taxon>Metazoa</taxon>
        <taxon>Chordata</taxon>
        <taxon>Craniata</taxon>
        <taxon>Vertebrata</taxon>
        <taxon>Euteleostomi</taxon>
        <taxon>Actinopterygii</taxon>
        <taxon>Neopterygii</taxon>
        <taxon>Teleostei</taxon>
        <taxon>Neoteleostei</taxon>
        <taxon>Acanthomorphata</taxon>
        <taxon>Carangaria</taxon>
        <taxon>Carangiformes</taxon>
        <taxon>Echeneidae</taxon>
        <taxon>Echeneis</taxon>
    </lineage>
</organism>
<dbReference type="Ensembl" id="ENSENLT00000037340.1">
    <property type="protein sequence ID" value="ENSENLP00000036380.1"/>
    <property type="gene ID" value="ENSENLG00000015800.1"/>
</dbReference>
<dbReference type="InParanoid" id="A0A665VXM3"/>
<reference evidence="1" key="3">
    <citation type="submission" date="2025-09" db="UniProtKB">
        <authorList>
            <consortium name="Ensembl"/>
        </authorList>
    </citation>
    <scope>IDENTIFICATION</scope>
</reference>
<evidence type="ECO:0000313" key="2">
    <source>
        <dbReference type="Proteomes" id="UP000472264"/>
    </source>
</evidence>
<keyword evidence="2" id="KW-1185">Reference proteome</keyword>
<proteinExistence type="predicted"/>
<reference evidence="1" key="1">
    <citation type="submission" date="2021-04" db="EMBL/GenBank/DDBJ databases">
        <authorList>
            <consortium name="Wellcome Sanger Institute Data Sharing"/>
        </authorList>
    </citation>
    <scope>NUCLEOTIDE SEQUENCE [LARGE SCALE GENOMIC DNA]</scope>
</reference>
<reference evidence="1" key="2">
    <citation type="submission" date="2025-08" db="UniProtKB">
        <authorList>
            <consortium name="Ensembl"/>
        </authorList>
    </citation>
    <scope>IDENTIFICATION</scope>
</reference>
<protein>
    <recommendedName>
        <fullName evidence="3">Transposase IS30-like HTH domain-containing protein</fullName>
    </recommendedName>
</protein>
<accession>A0A665VXM3</accession>
<dbReference type="Gene3D" id="3.30.420.10">
    <property type="entry name" value="Ribonuclease H-like superfamily/Ribonuclease H"/>
    <property type="match status" value="1"/>
</dbReference>
<dbReference type="AlphaFoldDB" id="A0A665VXM3"/>
<dbReference type="Proteomes" id="UP000472264">
    <property type="component" value="Chromosome 1"/>
</dbReference>
<evidence type="ECO:0000313" key="1">
    <source>
        <dbReference type="Ensembl" id="ENSENLP00000036380.1"/>
    </source>
</evidence>
<name>A0A665VXM3_ECHNA</name>
<dbReference type="SUPFAM" id="SSF46689">
    <property type="entry name" value="Homeodomain-like"/>
    <property type="match status" value="1"/>
</dbReference>